<dbReference type="RefSeq" id="WP_264279555.1">
    <property type="nucleotide sequence ID" value="NZ_CP107006.1"/>
</dbReference>
<protein>
    <submittedName>
        <fullName evidence="2">Uncharacterized protein</fullName>
    </submittedName>
</protein>
<dbReference type="EMBL" id="CP107006">
    <property type="protein sequence ID" value="UYQ91073.1"/>
    <property type="molecule type" value="Genomic_DNA"/>
</dbReference>
<evidence type="ECO:0000313" key="3">
    <source>
        <dbReference type="Proteomes" id="UP001162741"/>
    </source>
</evidence>
<reference evidence="2" key="1">
    <citation type="submission" date="2022-10" db="EMBL/GenBank/DDBJ databases">
        <title>Chitinophaga sp. nov., isolated from soil.</title>
        <authorList>
            <person name="Jeon C.O."/>
        </authorList>
    </citation>
    <scope>NUCLEOTIDE SEQUENCE</scope>
    <source>
        <strain evidence="2">R8</strain>
    </source>
</reference>
<keyword evidence="3" id="KW-1185">Reference proteome</keyword>
<accession>A0ABY6IUN0</accession>
<keyword evidence="1" id="KW-0732">Signal</keyword>
<sequence length="287" mass="31932">MKKLILLLSLALFTGSAFAQFDNDGNFMRIRPGVTNYTIDNATANGMYGVTHFHPTTGLPEHQSALLTFYSGGSTGPLQLEATYWGQLAFRNKTDNTTWQPWKTIWHSGNFTPGNYLKNVVDTWGTDNGGQNRLYFESRTASTGTTYFQGYGDKPFEFYNGAGETIMVIGSTGNVGFGGLPRTDYKLTVGGPIIATKVKVTATPWADFVFRKEYQLPSIAEVETYIKTHGHLPGIPSEVEVQKEGIDLAEINAKLLQKIEELTLYMIDQHKKIEILQQEVITLKKAL</sequence>
<organism evidence="2 3">
    <name type="scientific">Chitinophaga horti</name>
    <dbReference type="NCBI Taxonomy" id="2920382"/>
    <lineage>
        <taxon>Bacteria</taxon>
        <taxon>Pseudomonadati</taxon>
        <taxon>Bacteroidota</taxon>
        <taxon>Chitinophagia</taxon>
        <taxon>Chitinophagales</taxon>
        <taxon>Chitinophagaceae</taxon>
        <taxon>Chitinophaga</taxon>
    </lineage>
</organism>
<evidence type="ECO:0000313" key="2">
    <source>
        <dbReference type="EMBL" id="UYQ91073.1"/>
    </source>
</evidence>
<evidence type="ECO:0000256" key="1">
    <source>
        <dbReference type="SAM" id="SignalP"/>
    </source>
</evidence>
<proteinExistence type="predicted"/>
<feature type="signal peptide" evidence="1">
    <location>
        <begin position="1"/>
        <end position="19"/>
    </location>
</feature>
<name>A0ABY6IUN0_9BACT</name>
<gene>
    <name evidence="2" type="ORF">MKQ68_13320</name>
</gene>
<feature type="chain" id="PRO_5046722346" evidence="1">
    <location>
        <begin position="20"/>
        <end position="287"/>
    </location>
</feature>
<dbReference type="Proteomes" id="UP001162741">
    <property type="component" value="Chromosome"/>
</dbReference>